<name>A0A8J2YWU0_9PROT</name>
<dbReference type="InterPro" id="IPR010634">
    <property type="entry name" value="DUF1223"/>
</dbReference>
<dbReference type="EMBL" id="BMJQ01000012">
    <property type="protein sequence ID" value="GGF33492.1"/>
    <property type="molecule type" value="Genomic_DNA"/>
</dbReference>
<evidence type="ECO:0008006" key="4">
    <source>
        <dbReference type="Google" id="ProtNLM"/>
    </source>
</evidence>
<reference evidence="2" key="1">
    <citation type="journal article" date="2014" name="Int. J. Syst. Evol. Microbiol.">
        <title>Complete genome sequence of Corynebacterium casei LMG S-19264T (=DSM 44701T), isolated from a smear-ripened cheese.</title>
        <authorList>
            <consortium name="US DOE Joint Genome Institute (JGI-PGF)"/>
            <person name="Walter F."/>
            <person name="Albersmeier A."/>
            <person name="Kalinowski J."/>
            <person name="Ruckert C."/>
        </authorList>
    </citation>
    <scope>NUCLEOTIDE SEQUENCE</scope>
    <source>
        <strain evidence="2">CGMCC 1.15725</strain>
    </source>
</reference>
<comment type="caution">
    <text evidence="2">The sequence shown here is derived from an EMBL/GenBank/DDBJ whole genome shotgun (WGS) entry which is preliminary data.</text>
</comment>
<proteinExistence type="predicted"/>
<dbReference type="InterPro" id="IPR036249">
    <property type="entry name" value="Thioredoxin-like_sf"/>
</dbReference>
<dbReference type="Pfam" id="PF06764">
    <property type="entry name" value="DUF1223"/>
    <property type="match status" value="1"/>
</dbReference>
<accession>A0A8J2YWU0</accession>
<keyword evidence="1" id="KW-0732">Signal</keyword>
<dbReference type="AlphaFoldDB" id="A0A8J2YWU0"/>
<keyword evidence="3" id="KW-1185">Reference proteome</keyword>
<feature type="signal peptide" evidence="1">
    <location>
        <begin position="1"/>
        <end position="17"/>
    </location>
</feature>
<dbReference type="PANTHER" id="PTHR36057:SF1">
    <property type="entry name" value="LIPOPROTEIN LIPID ATTACHMENT SITE-LIKE PROTEIN, PUTATIVE (DUF1223)-RELATED"/>
    <property type="match status" value="1"/>
</dbReference>
<dbReference type="Proteomes" id="UP000646365">
    <property type="component" value="Unassembled WGS sequence"/>
</dbReference>
<feature type="chain" id="PRO_5035281169" description="DUF1223 domain-containing protein" evidence="1">
    <location>
        <begin position="18"/>
        <end position="246"/>
    </location>
</feature>
<organism evidence="2 3">
    <name type="scientific">Aliidongia dinghuensis</name>
    <dbReference type="NCBI Taxonomy" id="1867774"/>
    <lineage>
        <taxon>Bacteria</taxon>
        <taxon>Pseudomonadati</taxon>
        <taxon>Pseudomonadota</taxon>
        <taxon>Alphaproteobacteria</taxon>
        <taxon>Rhodospirillales</taxon>
        <taxon>Dongiaceae</taxon>
        <taxon>Aliidongia</taxon>
    </lineage>
</organism>
<dbReference type="RefSeq" id="WP_189049923.1">
    <property type="nucleotide sequence ID" value="NZ_BMJQ01000012.1"/>
</dbReference>
<gene>
    <name evidence="2" type="ORF">GCM10011611_44650</name>
</gene>
<evidence type="ECO:0000256" key="1">
    <source>
        <dbReference type="SAM" id="SignalP"/>
    </source>
</evidence>
<evidence type="ECO:0000313" key="2">
    <source>
        <dbReference type="EMBL" id="GGF33492.1"/>
    </source>
</evidence>
<reference evidence="2" key="2">
    <citation type="submission" date="2020-09" db="EMBL/GenBank/DDBJ databases">
        <authorList>
            <person name="Sun Q."/>
            <person name="Zhou Y."/>
        </authorList>
    </citation>
    <scope>NUCLEOTIDE SEQUENCE</scope>
    <source>
        <strain evidence="2">CGMCC 1.15725</strain>
    </source>
</reference>
<dbReference type="PANTHER" id="PTHR36057">
    <property type="match status" value="1"/>
</dbReference>
<protein>
    <recommendedName>
        <fullName evidence="4">DUF1223 domain-containing protein</fullName>
    </recommendedName>
</protein>
<evidence type="ECO:0000313" key="3">
    <source>
        <dbReference type="Proteomes" id="UP000646365"/>
    </source>
</evidence>
<sequence length="246" mass="26072">MTMLRRLALFAAGFALAGSARIHQVDAQSDPGAGQGARPVLIELFTSQGCNSCPPADALLGELARRPGVLALAFHVDYWNGLGWRDPFSSATATARQNDYARRLGKRSIYTPQLVVDGAADAVGSDRENILALINSARRRADAGPAIDIRTDDKGGRTVRIGAGDAVQADVWLAGYDRSHVTPVGRGENGGRTLTEYQVVRSLVRLGEWNGTAAEYPMPNVEAEGAILFVQPVAPGPILAARDLAG</sequence>
<dbReference type="SUPFAM" id="SSF52833">
    <property type="entry name" value="Thioredoxin-like"/>
    <property type="match status" value="1"/>
</dbReference>